<sequence length="175" mass="19952">MDCEYILQKRGVEFAQQVLRENPNLPHPVVRREGEITNFSSTNNNIPSVSLSNSASERENEDFVPSDPPSGVCVIPEPNWERRDIKIPGVGIETTYRAPGIEIVNGPTNQRTIQRTVHRRDSKSSLVLNNRVRQTMQSSRTSQAQEMGFSSETIERVLLREGYEMPVKFTFLVRH</sequence>
<name>A0ABP0FTJ3_CLALP</name>
<gene>
    <name evidence="2" type="ORF">CVLEPA_LOCUS14075</name>
</gene>
<organism evidence="2 3">
    <name type="scientific">Clavelina lepadiformis</name>
    <name type="common">Light-bulb sea squirt</name>
    <name type="synonym">Ascidia lepadiformis</name>
    <dbReference type="NCBI Taxonomy" id="159417"/>
    <lineage>
        <taxon>Eukaryota</taxon>
        <taxon>Metazoa</taxon>
        <taxon>Chordata</taxon>
        <taxon>Tunicata</taxon>
        <taxon>Ascidiacea</taxon>
        <taxon>Aplousobranchia</taxon>
        <taxon>Clavelinidae</taxon>
        <taxon>Clavelina</taxon>
    </lineage>
</organism>
<protein>
    <submittedName>
        <fullName evidence="2">Uncharacterized protein</fullName>
    </submittedName>
</protein>
<comment type="caution">
    <text evidence="2">The sequence shown here is derived from an EMBL/GenBank/DDBJ whole genome shotgun (WGS) entry which is preliminary data.</text>
</comment>
<proteinExistence type="predicted"/>
<accession>A0ABP0FTJ3</accession>
<feature type="compositionally biased region" description="Polar residues" evidence="1">
    <location>
        <begin position="37"/>
        <end position="55"/>
    </location>
</feature>
<reference evidence="2 3" key="1">
    <citation type="submission" date="2024-02" db="EMBL/GenBank/DDBJ databases">
        <authorList>
            <person name="Daric V."/>
            <person name="Darras S."/>
        </authorList>
    </citation>
    <scope>NUCLEOTIDE SEQUENCE [LARGE SCALE GENOMIC DNA]</scope>
</reference>
<evidence type="ECO:0000313" key="2">
    <source>
        <dbReference type="EMBL" id="CAK8682955.1"/>
    </source>
</evidence>
<evidence type="ECO:0000313" key="3">
    <source>
        <dbReference type="Proteomes" id="UP001642483"/>
    </source>
</evidence>
<keyword evidence="3" id="KW-1185">Reference proteome</keyword>
<feature type="region of interest" description="Disordered" evidence="1">
    <location>
        <begin position="36"/>
        <end position="71"/>
    </location>
</feature>
<dbReference type="EMBL" id="CAWYQH010000096">
    <property type="protein sequence ID" value="CAK8682955.1"/>
    <property type="molecule type" value="Genomic_DNA"/>
</dbReference>
<evidence type="ECO:0000256" key="1">
    <source>
        <dbReference type="SAM" id="MobiDB-lite"/>
    </source>
</evidence>
<dbReference type="Proteomes" id="UP001642483">
    <property type="component" value="Unassembled WGS sequence"/>
</dbReference>